<dbReference type="InterPro" id="IPR036388">
    <property type="entry name" value="WH-like_DNA-bd_sf"/>
</dbReference>
<comment type="similarity">
    <text evidence="1">Belongs to the LysR transcriptional regulatory family.</text>
</comment>
<dbReference type="AlphaFoldDB" id="A0AAU9AS16"/>
<accession>A0AAU9AS16</accession>
<dbReference type="GO" id="GO:0043565">
    <property type="term" value="F:sequence-specific DNA binding"/>
    <property type="evidence" value="ECO:0007669"/>
    <property type="project" value="TreeGrafter"/>
</dbReference>
<keyword evidence="2" id="KW-0805">Transcription regulation</keyword>
<evidence type="ECO:0000256" key="4">
    <source>
        <dbReference type="ARBA" id="ARBA00023163"/>
    </source>
</evidence>
<dbReference type="Pfam" id="PF03466">
    <property type="entry name" value="LysR_substrate"/>
    <property type="match status" value="1"/>
</dbReference>
<dbReference type="GeneID" id="83063944"/>
<dbReference type="GO" id="GO:0003700">
    <property type="term" value="F:DNA-binding transcription factor activity"/>
    <property type="evidence" value="ECO:0007669"/>
    <property type="project" value="InterPro"/>
</dbReference>
<dbReference type="RefSeq" id="WP_096377689.1">
    <property type="nucleotide sequence ID" value="NZ_AP014940.1"/>
</dbReference>
<gene>
    <name evidence="6" type="ORF">LEN_2074</name>
</gene>
<dbReference type="Pfam" id="PF00126">
    <property type="entry name" value="HTH_1"/>
    <property type="match status" value="1"/>
</dbReference>
<evidence type="ECO:0000259" key="5">
    <source>
        <dbReference type="PROSITE" id="PS50931"/>
    </source>
</evidence>
<protein>
    <submittedName>
        <fullName evidence="6">LysR family transcriptional regulator</fullName>
    </submittedName>
</protein>
<evidence type="ECO:0000256" key="1">
    <source>
        <dbReference type="ARBA" id="ARBA00009437"/>
    </source>
</evidence>
<evidence type="ECO:0000313" key="6">
    <source>
        <dbReference type="EMBL" id="BAV97561.1"/>
    </source>
</evidence>
<dbReference type="PRINTS" id="PR00039">
    <property type="entry name" value="HTHLYSR"/>
</dbReference>
<evidence type="ECO:0000256" key="2">
    <source>
        <dbReference type="ARBA" id="ARBA00023015"/>
    </source>
</evidence>
<dbReference type="Proteomes" id="UP000218824">
    <property type="component" value="Chromosome"/>
</dbReference>
<dbReference type="InterPro" id="IPR058163">
    <property type="entry name" value="LysR-type_TF_proteobact-type"/>
</dbReference>
<evidence type="ECO:0000256" key="3">
    <source>
        <dbReference type="ARBA" id="ARBA00023125"/>
    </source>
</evidence>
<dbReference type="EMBL" id="AP014940">
    <property type="protein sequence ID" value="BAV97561.1"/>
    <property type="molecule type" value="Genomic_DNA"/>
</dbReference>
<sequence length="309" mass="33027">MNSHDDGEPSSLPAWRERAALPPLGALRCFEAAARLGSFTRAAQELHLTHGAVSRAVRSIEDALGLALFERRNQRVHLTAAGARLRDAAAGAFELLAATVRELREPPRKPALVVSCEPTLLMRWLIPRLPAFQAAHPGIALQWSAGGGPVGFGEVDLAIRRNDFAWGRDVHAQHLFDERVGPVCSPAYRAGHVAGAGRSACFGADVCLLHSATRAGAWSEWARAARRKRPAAAMEQTFEHFYFSLQAAAAGVGVAIGPWQLVRDEIESGVLAAPLGFVADGSAYYLLSPTPARAGSPAALLAQWLRAQA</sequence>
<dbReference type="PANTHER" id="PTHR30537">
    <property type="entry name" value="HTH-TYPE TRANSCRIPTIONAL REGULATOR"/>
    <property type="match status" value="1"/>
</dbReference>
<dbReference type="KEGG" id="lem:LEN_2074"/>
<dbReference type="PROSITE" id="PS50931">
    <property type="entry name" value="HTH_LYSR"/>
    <property type="match status" value="1"/>
</dbReference>
<dbReference type="SUPFAM" id="SSF46785">
    <property type="entry name" value="Winged helix' DNA-binding domain"/>
    <property type="match status" value="1"/>
</dbReference>
<dbReference type="SUPFAM" id="SSF53850">
    <property type="entry name" value="Periplasmic binding protein-like II"/>
    <property type="match status" value="1"/>
</dbReference>
<evidence type="ECO:0000313" key="7">
    <source>
        <dbReference type="Proteomes" id="UP000218824"/>
    </source>
</evidence>
<organism evidence="6 7">
    <name type="scientific">Lysobacter enzymogenes</name>
    <dbReference type="NCBI Taxonomy" id="69"/>
    <lineage>
        <taxon>Bacteria</taxon>
        <taxon>Pseudomonadati</taxon>
        <taxon>Pseudomonadota</taxon>
        <taxon>Gammaproteobacteria</taxon>
        <taxon>Lysobacterales</taxon>
        <taxon>Lysobacteraceae</taxon>
        <taxon>Lysobacter</taxon>
    </lineage>
</organism>
<feature type="domain" description="HTH lysR-type" evidence="5">
    <location>
        <begin position="22"/>
        <end position="79"/>
    </location>
</feature>
<keyword evidence="4" id="KW-0804">Transcription</keyword>
<proteinExistence type="inferred from homology"/>
<dbReference type="InterPro" id="IPR000847">
    <property type="entry name" value="LysR_HTH_N"/>
</dbReference>
<dbReference type="InterPro" id="IPR005119">
    <property type="entry name" value="LysR_subst-bd"/>
</dbReference>
<keyword evidence="3" id="KW-0238">DNA-binding</keyword>
<dbReference type="GO" id="GO:0006351">
    <property type="term" value="P:DNA-templated transcription"/>
    <property type="evidence" value="ECO:0007669"/>
    <property type="project" value="TreeGrafter"/>
</dbReference>
<dbReference type="InterPro" id="IPR036390">
    <property type="entry name" value="WH_DNA-bd_sf"/>
</dbReference>
<dbReference type="PANTHER" id="PTHR30537:SF74">
    <property type="entry name" value="HTH-TYPE TRANSCRIPTIONAL REGULATOR TRPI"/>
    <property type="match status" value="1"/>
</dbReference>
<reference evidence="6 7" key="1">
    <citation type="journal article" date="2017" name="DNA Res.">
        <title>Complete genome sequence and expression profile of the commercial lytic enzyme producer Lysobacter enzymogenes M497-1.</title>
        <authorList>
            <person name="Takami H."/>
            <person name="Toyoda A."/>
            <person name="Uchiyama I."/>
            <person name="Itoh T."/>
            <person name="Takaki Y."/>
            <person name="Arai W."/>
            <person name="Nishi S."/>
            <person name="Kawai M."/>
            <person name="Shinya K."/>
            <person name="Ikeda H."/>
        </authorList>
    </citation>
    <scope>NUCLEOTIDE SEQUENCE [LARGE SCALE GENOMIC DNA]</scope>
    <source>
        <strain evidence="6 7">M497-1</strain>
    </source>
</reference>
<dbReference type="Gene3D" id="3.40.190.10">
    <property type="entry name" value="Periplasmic binding protein-like II"/>
    <property type="match status" value="2"/>
</dbReference>
<dbReference type="Gene3D" id="1.10.10.10">
    <property type="entry name" value="Winged helix-like DNA-binding domain superfamily/Winged helix DNA-binding domain"/>
    <property type="match status" value="1"/>
</dbReference>
<name>A0AAU9AS16_LYSEN</name>